<dbReference type="Proteomes" id="UP001161422">
    <property type="component" value="Unassembled WGS sequence"/>
</dbReference>
<keyword evidence="1" id="KW-0472">Membrane</keyword>
<feature type="transmembrane region" description="Helical" evidence="1">
    <location>
        <begin position="12"/>
        <end position="33"/>
    </location>
</feature>
<evidence type="ECO:0000313" key="2">
    <source>
        <dbReference type="EMBL" id="GLP97127.1"/>
    </source>
</evidence>
<evidence type="ECO:0000256" key="1">
    <source>
        <dbReference type="SAM" id="Phobius"/>
    </source>
</evidence>
<gene>
    <name evidence="2" type="ORF">GCM10007895_24330</name>
</gene>
<name>A0AA37RYR3_9GAMM</name>
<protein>
    <submittedName>
        <fullName evidence="2">Uncharacterized protein</fullName>
    </submittedName>
</protein>
<organism evidence="2 3">
    <name type="scientific">Paraferrimonas sedimenticola</name>
    <dbReference type="NCBI Taxonomy" id="375674"/>
    <lineage>
        <taxon>Bacteria</taxon>
        <taxon>Pseudomonadati</taxon>
        <taxon>Pseudomonadota</taxon>
        <taxon>Gammaproteobacteria</taxon>
        <taxon>Alteromonadales</taxon>
        <taxon>Ferrimonadaceae</taxon>
        <taxon>Paraferrimonas</taxon>
    </lineage>
</organism>
<proteinExistence type="predicted"/>
<evidence type="ECO:0000313" key="3">
    <source>
        <dbReference type="Proteomes" id="UP001161422"/>
    </source>
</evidence>
<sequence length="242" mass="27649">MMSASSRERWSTKTITTITLLVSVALIATSLLYTDEYSDWKNIQISVACSILASNIIMFLTSEYMLRSQRRAEIIDRWGVEAIYRTRAEMNTSTNISLSKAKETVEIVAFGLKSFREAKSEEIETLLSKGVKIKILTMNPDSKILSFVDKRENLIAGATKNSIEGLAAWVEDLKNKSKSGDIEIRFYDALPLDFYFKVDDRIYVGPYLKGLSSQQTISYEFSQGEGYSYWSKYFSKLWENCE</sequence>
<keyword evidence="1" id="KW-1133">Transmembrane helix</keyword>
<dbReference type="AlphaFoldDB" id="A0AA37RYR3"/>
<accession>A0AA37RYR3</accession>
<comment type="caution">
    <text evidence="2">The sequence shown here is derived from an EMBL/GenBank/DDBJ whole genome shotgun (WGS) entry which is preliminary data.</text>
</comment>
<reference evidence="2" key="2">
    <citation type="submission" date="2023-01" db="EMBL/GenBank/DDBJ databases">
        <title>Draft genome sequence of Paraferrimonas sedimenticola strain NBRC 101628.</title>
        <authorList>
            <person name="Sun Q."/>
            <person name="Mori K."/>
        </authorList>
    </citation>
    <scope>NUCLEOTIDE SEQUENCE</scope>
    <source>
        <strain evidence="2">NBRC 101628</strain>
    </source>
</reference>
<keyword evidence="1" id="KW-0812">Transmembrane</keyword>
<dbReference type="RefSeq" id="WP_095504421.1">
    <property type="nucleotide sequence ID" value="NZ_BSNC01000005.1"/>
</dbReference>
<reference evidence="2" key="1">
    <citation type="journal article" date="2014" name="Int. J. Syst. Evol. Microbiol.">
        <title>Complete genome sequence of Corynebacterium casei LMG S-19264T (=DSM 44701T), isolated from a smear-ripened cheese.</title>
        <authorList>
            <consortium name="US DOE Joint Genome Institute (JGI-PGF)"/>
            <person name="Walter F."/>
            <person name="Albersmeier A."/>
            <person name="Kalinowski J."/>
            <person name="Ruckert C."/>
        </authorList>
    </citation>
    <scope>NUCLEOTIDE SEQUENCE</scope>
    <source>
        <strain evidence="2">NBRC 101628</strain>
    </source>
</reference>
<feature type="transmembrane region" description="Helical" evidence="1">
    <location>
        <begin position="45"/>
        <end position="66"/>
    </location>
</feature>
<dbReference type="EMBL" id="BSNC01000005">
    <property type="protein sequence ID" value="GLP97127.1"/>
    <property type="molecule type" value="Genomic_DNA"/>
</dbReference>
<keyword evidence="3" id="KW-1185">Reference proteome</keyword>